<feature type="binding site" evidence="9">
    <location>
        <begin position="16"/>
        <end position="18"/>
    </location>
    <ligand>
        <name>substrate</name>
    </ligand>
</feature>
<dbReference type="PANTHER" id="PTHR43137:SF1">
    <property type="entry name" value="DIHYDROOROTASE"/>
    <property type="match status" value="1"/>
</dbReference>
<dbReference type="PANTHER" id="PTHR43137">
    <property type="entry name" value="DIHYDROOROTASE"/>
    <property type="match status" value="1"/>
</dbReference>
<evidence type="ECO:0000256" key="7">
    <source>
        <dbReference type="ARBA" id="ARBA00022833"/>
    </source>
</evidence>
<feature type="binding site" evidence="9">
    <location>
        <position position="135"/>
    </location>
    <ligand>
        <name>Zn(2+)</name>
        <dbReference type="ChEBI" id="CHEBI:29105"/>
        <label>2</label>
    </ligand>
</feature>
<dbReference type="SUPFAM" id="SSF51556">
    <property type="entry name" value="Metallo-dependent hydrolases"/>
    <property type="match status" value="1"/>
</dbReference>
<evidence type="ECO:0000256" key="6">
    <source>
        <dbReference type="ARBA" id="ARBA00022801"/>
    </source>
</evidence>
<keyword evidence="8 9" id="KW-0665">Pyrimidine biosynthesis</keyword>
<dbReference type="HAMAP" id="MF_00219">
    <property type="entry name" value="PyrC_classII"/>
    <property type="match status" value="1"/>
</dbReference>
<feature type="binding site" description="via carbamate group" evidence="9">
    <location>
        <position position="98"/>
    </location>
    <ligand>
        <name>Zn(2+)</name>
        <dbReference type="ChEBI" id="CHEBI:29105"/>
        <label>2</label>
    </ligand>
</feature>
<feature type="binding site" evidence="9">
    <location>
        <position position="16"/>
    </location>
    <ligand>
        <name>Zn(2+)</name>
        <dbReference type="ChEBI" id="CHEBI:29105"/>
        <label>1</label>
    </ligand>
</feature>
<feature type="binding site" evidence="9">
    <location>
        <position position="135"/>
    </location>
    <ligand>
        <name>substrate</name>
    </ligand>
</feature>
<comment type="function">
    <text evidence="1 9">Catalyzes the reversible cyclization of carbamoyl aspartate to dihydroorotate.</text>
</comment>
<dbReference type="InterPro" id="IPR032466">
    <property type="entry name" value="Metal_Hydrolase"/>
</dbReference>
<feature type="binding site" evidence="9">
    <location>
        <position position="173"/>
    </location>
    <ligand>
        <name>Zn(2+)</name>
        <dbReference type="ChEBI" id="CHEBI:29105"/>
        <label>2</label>
    </ligand>
</feature>
<dbReference type="InterPro" id="IPR004721">
    <property type="entry name" value="DHOdimr"/>
</dbReference>
<feature type="active site" evidence="9">
    <location>
        <position position="246"/>
    </location>
</feature>
<evidence type="ECO:0000259" key="11">
    <source>
        <dbReference type="Pfam" id="PF01979"/>
    </source>
</evidence>
<accession>A0ABP7RNW5</accession>
<evidence type="ECO:0000256" key="10">
    <source>
        <dbReference type="RuleBase" id="RU003440"/>
    </source>
</evidence>
<reference evidence="13" key="1">
    <citation type="journal article" date="2019" name="Int. J. Syst. Evol. Microbiol.">
        <title>The Global Catalogue of Microorganisms (GCM) 10K type strain sequencing project: providing services to taxonomists for standard genome sequencing and annotation.</title>
        <authorList>
            <consortium name="The Broad Institute Genomics Platform"/>
            <consortium name="The Broad Institute Genome Sequencing Center for Infectious Disease"/>
            <person name="Wu L."/>
            <person name="Ma J."/>
        </authorList>
    </citation>
    <scope>NUCLEOTIDE SEQUENCE [LARGE SCALE GENOMIC DNA]</scope>
    <source>
        <strain evidence="13">JCM 16603</strain>
    </source>
</reference>
<evidence type="ECO:0000313" key="13">
    <source>
        <dbReference type="Proteomes" id="UP001501310"/>
    </source>
</evidence>
<keyword evidence="6 9" id="KW-0378">Hydrolase</keyword>
<proteinExistence type="inferred from homology"/>
<organism evidence="12 13">
    <name type="scientific">Sphingomonas humi</name>
    <dbReference type="NCBI Taxonomy" id="335630"/>
    <lineage>
        <taxon>Bacteria</taxon>
        <taxon>Pseudomonadati</taxon>
        <taxon>Pseudomonadota</taxon>
        <taxon>Alphaproteobacteria</taxon>
        <taxon>Sphingomonadales</taxon>
        <taxon>Sphingomonadaceae</taxon>
        <taxon>Sphingomonas</taxon>
    </lineage>
</organism>
<protein>
    <recommendedName>
        <fullName evidence="4 9">Dihydroorotase</fullName>
        <shortName evidence="9">DHOase</shortName>
        <ecNumber evidence="4 9">3.5.2.3</ecNumber>
    </recommendedName>
</protein>
<sequence>MTDRLTIRRPDDWHLHLRDGAMLDAVAPYSARQFARAIIMPNLVPPVTTVAAASGYRDRIRAAAGTGFEPLMTCYLTDSIDPDELERGHREGVWVAAKLYPAGATTNSHSGVTDVAHIHRALERMEKIGMVLCVHGEVTDPAIDIFDREAVFLERVLAPVLHDFPGLRIVLEHITTADSADFVREAGPNLAATITPQHLHLNRNALFDGGLRPHAYCLPVVKREKHRLAVRAAAVSGSPKFFLGTDSAPHLKEAKESGCGCAGIFNAPFALESYLTVFDEEAALDRFEGFASEHGPRFYGLALNEERVTLERADVEVPGQVAAAGSALVPFHAGQILGWRLAG</sequence>
<feature type="binding site" description="via carbamate group" evidence="9">
    <location>
        <position position="98"/>
    </location>
    <ligand>
        <name>Zn(2+)</name>
        <dbReference type="ChEBI" id="CHEBI:29105"/>
        <label>1</label>
    </ligand>
</feature>
<comment type="caution">
    <text evidence="12">The sequence shown here is derived from an EMBL/GenBank/DDBJ whole genome shotgun (WGS) entry which is preliminary data.</text>
</comment>
<dbReference type="Pfam" id="PF01979">
    <property type="entry name" value="Amidohydro_1"/>
    <property type="match status" value="1"/>
</dbReference>
<comment type="similarity">
    <text evidence="3 9 10">Belongs to the metallo-dependent hydrolases superfamily. DHOase family. Class II DHOase subfamily.</text>
</comment>
<evidence type="ECO:0000256" key="3">
    <source>
        <dbReference type="ARBA" id="ARBA00005631"/>
    </source>
</evidence>
<dbReference type="InterPro" id="IPR006680">
    <property type="entry name" value="Amidohydro-rel"/>
</dbReference>
<dbReference type="Proteomes" id="UP001501310">
    <property type="component" value="Unassembled WGS sequence"/>
</dbReference>
<feature type="binding site" evidence="9">
    <location>
        <position position="250"/>
    </location>
    <ligand>
        <name>substrate</name>
    </ligand>
</feature>
<feature type="binding site" evidence="9">
    <location>
        <position position="262"/>
    </location>
    <ligand>
        <name>substrate</name>
    </ligand>
</feature>
<feature type="binding site" evidence="9">
    <location>
        <position position="14"/>
    </location>
    <ligand>
        <name>Zn(2+)</name>
        <dbReference type="ChEBI" id="CHEBI:29105"/>
        <label>1</label>
    </ligand>
</feature>
<name>A0ABP7RNW5_9SPHN</name>
<keyword evidence="13" id="KW-1185">Reference proteome</keyword>
<comment type="pathway">
    <text evidence="2 9 10">Pyrimidine metabolism; UMP biosynthesis via de novo pathway; (S)-dihydroorotate from bicarbonate: step 3/3.</text>
</comment>
<dbReference type="EMBL" id="BAAAZD010000001">
    <property type="protein sequence ID" value="GAA4000207.1"/>
    <property type="molecule type" value="Genomic_DNA"/>
</dbReference>
<gene>
    <name evidence="9 12" type="primary">pyrC</name>
    <name evidence="12" type="ORF">GCM10022211_08140</name>
</gene>
<dbReference type="InterPro" id="IPR002195">
    <property type="entry name" value="Dihydroorotase_CS"/>
</dbReference>
<dbReference type="RefSeq" id="WP_344708882.1">
    <property type="nucleotide sequence ID" value="NZ_BAAAZD010000001.1"/>
</dbReference>
<keyword evidence="5 9" id="KW-0479">Metal-binding</keyword>
<feature type="binding site" evidence="9">
    <location>
        <position position="218"/>
    </location>
    <ligand>
        <name>substrate</name>
    </ligand>
</feature>
<evidence type="ECO:0000256" key="9">
    <source>
        <dbReference type="HAMAP-Rule" id="MF_00219"/>
    </source>
</evidence>
<comment type="catalytic activity">
    <reaction evidence="9 10">
        <text>(S)-dihydroorotate + H2O = N-carbamoyl-L-aspartate + H(+)</text>
        <dbReference type="Rhea" id="RHEA:24296"/>
        <dbReference type="ChEBI" id="CHEBI:15377"/>
        <dbReference type="ChEBI" id="CHEBI:15378"/>
        <dbReference type="ChEBI" id="CHEBI:30864"/>
        <dbReference type="ChEBI" id="CHEBI:32814"/>
        <dbReference type="EC" id="3.5.2.3"/>
    </reaction>
</comment>
<dbReference type="NCBIfam" id="TIGR00856">
    <property type="entry name" value="pyrC_dimer"/>
    <property type="match status" value="1"/>
</dbReference>
<evidence type="ECO:0000256" key="5">
    <source>
        <dbReference type="ARBA" id="ARBA00022723"/>
    </source>
</evidence>
<evidence type="ECO:0000256" key="8">
    <source>
        <dbReference type="ARBA" id="ARBA00022975"/>
    </source>
</evidence>
<feature type="binding site" evidence="9">
    <location>
        <position position="42"/>
    </location>
    <ligand>
        <name>substrate</name>
    </ligand>
</feature>
<evidence type="ECO:0000313" key="12">
    <source>
        <dbReference type="EMBL" id="GAA4000207.1"/>
    </source>
</evidence>
<dbReference type="CDD" id="cd01294">
    <property type="entry name" value="DHOase"/>
    <property type="match status" value="1"/>
</dbReference>
<keyword evidence="7 9" id="KW-0862">Zinc</keyword>
<feature type="binding site" evidence="9">
    <location>
        <position position="246"/>
    </location>
    <ligand>
        <name>Zn(2+)</name>
        <dbReference type="ChEBI" id="CHEBI:29105"/>
        <label>1</label>
    </ligand>
</feature>
<dbReference type="PIRSF" id="PIRSF001237">
    <property type="entry name" value="DHOdimr"/>
    <property type="match status" value="1"/>
</dbReference>
<comment type="cofactor">
    <cofactor evidence="9 10">
        <name>Zn(2+)</name>
        <dbReference type="ChEBI" id="CHEBI:29105"/>
    </cofactor>
    <text evidence="9 10">Binds 2 Zn(2+) ions per subunit.</text>
</comment>
<feature type="domain" description="Amidohydrolase-related" evidence="11">
    <location>
        <begin position="12"/>
        <end position="301"/>
    </location>
</feature>
<dbReference type="Gene3D" id="3.20.20.140">
    <property type="entry name" value="Metal-dependent hydrolases"/>
    <property type="match status" value="1"/>
</dbReference>
<comment type="subunit">
    <text evidence="9">Homodimer.</text>
</comment>
<evidence type="ECO:0000256" key="2">
    <source>
        <dbReference type="ARBA" id="ARBA00004880"/>
    </source>
</evidence>
<feature type="modified residue" description="N6-carboxylysine" evidence="9">
    <location>
        <position position="98"/>
    </location>
</feature>
<dbReference type="PROSITE" id="PS00482">
    <property type="entry name" value="DIHYDROOROTASE_1"/>
    <property type="match status" value="1"/>
</dbReference>
<evidence type="ECO:0000256" key="4">
    <source>
        <dbReference type="ARBA" id="ARBA00012860"/>
    </source>
</evidence>
<dbReference type="PROSITE" id="PS00483">
    <property type="entry name" value="DIHYDROOROTASE_2"/>
    <property type="match status" value="1"/>
</dbReference>
<dbReference type="EC" id="3.5.2.3" evidence="4 9"/>
<evidence type="ECO:0000256" key="1">
    <source>
        <dbReference type="ARBA" id="ARBA00002368"/>
    </source>
</evidence>